<protein>
    <submittedName>
        <fullName evidence="1">Uncharacterized protein</fullName>
    </submittedName>
</protein>
<comment type="caution">
    <text evidence="1">The sequence shown here is derived from an EMBL/GenBank/DDBJ whole genome shotgun (WGS) entry which is preliminary data.</text>
</comment>
<dbReference type="InParanoid" id="A0A409WJP1"/>
<organism evidence="1 2">
    <name type="scientific">Gymnopilus dilepis</name>
    <dbReference type="NCBI Taxonomy" id="231916"/>
    <lineage>
        <taxon>Eukaryota</taxon>
        <taxon>Fungi</taxon>
        <taxon>Dikarya</taxon>
        <taxon>Basidiomycota</taxon>
        <taxon>Agaricomycotina</taxon>
        <taxon>Agaricomycetes</taxon>
        <taxon>Agaricomycetidae</taxon>
        <taxon>Agaricales</taxon>
        <taxon>Agaricineae</taxon>
        <taxon>Hymenogastraceae</taxon>
        <taxon>Gymnopilus</taxon>
    </lineage>
</organism>
<dbReference type="Proteomes" id="UP000284706">
    <property type="component" value="Unassembled WGS sequence"/>
</dbReference>
<dbReference type="EMBL" id="NHYE01005042">
    <property type="protein sequence ID" value="PPQ78660.1"/>
    <property type="molecule type" value="Genomic_DNA"/>
</dbReference>
<dbReference type="AlphaFoldDB" id="A0A409WJP1"/>
<evidence type="ECO:0000313" key="2">
    <source>
        <dbReference type="Proteomes" id="UP000284706"/>
    </source>
</evidence>
<accession>A0A409WJP1</accession>
<proteinExistence type="predicted"/>
<evidence type="ECO:0000313" key="1">
    <source>
        <dbReference type="EMBL" id="PPQ78660.1"/>
    </source>
</evidence>
<name>A0A409WJP1_9AGAR</name>
<reference evidence="1 2" key="1">
    <citation type="journal article" date="2018" name="Evol. Lett.">
        <title>Horizontal gene cluster transfer increased hallucinogenic mushroom diversity.</title>
        <authorList>
            <person name="Reynolds H.T."/>
            <person name="Vijayakumar V."/>
            <person name="Gluck-Thaler E."/>
            <person name="Korotkin H.B."/>
            <person name="Matheny P.B."/>
            <person name="Slot J.C."/>
        </authorList>
    </citation>
    <scope>NUCLEOTIDE SEQUENCE [LARGE SCALE GENOMIC DNA]</scope>
    <source>
        <strain evidence="1 2">SRW20</strain>
    </source>
</reference>
<gene>
    <name evidence="1" type="ORF">CVT26_005501</name>
</gene>
<sequence length="118" mass="12799">MKREAMEGHMPQEFALGHMSALEAGTGRHCLAATAGLPCRELEQRKIDKFWKEGCLGMYIGREVGTGGEHQAAIVMPAKFLINKEGKSRMGPMPQGLALGHILGLEIIVKPMSDIEGV</sequence>
<keyword evidence="2" id="KW-1185">Reference proteome</keyword>